<keyword evidence="2" id="KW-1185">Reference proteome</keyword>
<sequence>MTTTSSAVAVGAPSFITPYPTAHSKAQAFNIPVGKGLRTELLLSPLPRTSSRKLKENALSSPFSSRPSSPTKRTLGDTRFNPNIPACHSTSSSPTRQSSLVRRPSEPTNLRPTWTRSVPEPSVSFDRPPSHLGCYPEIDPDFSIDFSQAIKVSTPIFHRNAIDSDSDSSDDDIPSWQTDSLISPPTICRKLAYIPPPELQPAPNTRRTRSGTLVAIQPPAASTRRTRSGTVVGPAHPSQTEINEDSPQTSDATKVTSDSQSTIVDDEDELLLKEPWIEEPLTCAEPPSPEVPRPSFMRPITYGKGGLKWKKRARNLGLWNNRGIEEAAEDLDLEDDELLLRPGENTWE</sequence>
<protein>
    <submittedName>
        <fullName evidence="1">Uncharacterized protein</fullName>
    </submittedName>
</protein>
<proteinExistence type="predicted"/>
<name>A0ACD3ACF8_9AGAR</name>
<dbReference type="EMBL" id="ML208532">
    <property type="protein sequence ID" value="TFK63256.1"/>
    <property type="molecule type" value="Genomic_DNA"/>
</dbReference>
<organism evidence="1 2">
    <name type="scientific">Pluteus cervinus</name>
    <dbReference type="NCBI Taxonomy" id="181527"/>
    <lineage>
        <taxon>Eukaryota</taxon>
        <taxon>Fungi</taxon>
        <taxon>Dikarya</taxon>
        <taxon>Basidiomycota</taxon>
        <taxon>Agaricomycotina</taxon>
        <taxon>Agaricomycetes</taxon>
        <taxon>Agaricomycetidae</taxon>
        <taxon>Agaricales</taxon>
        <taxon>Pluteineae</taxon>
        <taxon>Pluteaceae</taxon>
        <taxon>Pluteus</taxon>
    </lineage>
</organism>
<dbReference type="Proteomes" id="UP000308600">
    <property type="component" value="Unassembled WGS sequence"/>
</dbReference>
<gene>
    <name evidence="1" type="ORF">BDN72DRAFT_882195</name>
</gene>
<reference evidence="1 2" key="1">
    <citation type="journal article" date="2019" name="Nat. Ecol. Evol.">
        <title>Megaphylogeny resolves global patterns of mushroom evolution.</title>
        <authorList>
            <person name="Varga T."/>
            <person name="Krizsan K."/>
            <person name="Foldi C."/>
            <person name="Dima B."/>
            <person name="Sanchez-Garcia M."/>
            <person name="Sanchez-Ramirez S."/>
            <person name="Szollosi G.J."/>
            <person name="Szarkandi J.G."/>
            <person name="Papp V."/>
            <person name="Albert L."/>
            <person name="Andreopoulos W."/>
            <person name="Angelini C."/>
            <person name="Antonin V."/>
            <person name="Barry K.W."/>
            <person name="Bougher N.L."/>
            <person name="Buchanan P."/>
            <person name="Buyck B."/>
            <person name="Bense V."/>
            <person name="Catcheside P."/>
            <person name="Chovatia M."/>
            <person name="Cooper J."/>
            <person name="Damon W."/>
            <person name="Desjardin D."/>
            <person name="Finy P."/>
            <person name="Geml J."/>
            <person name="Haridas S."/>
            <person name="Hughes K."/>
            <person name="Justo A."/>
            <person name="Karasinski D."/>
            <person name="Kautmanova I."/>
            <person name="Kiss B."/>
            <person name="Kocsube S."/>
            <person name="Kotiranta H."/>
            <person name="LaButti K.M."/>
            <person name="Lechner B.E."/>
            <person name="Liimatainen K."/>
            <person name="Lipzen A."/>
            <person name="Lukacs Z."/>
            <person name="Mihaltcheva S."/>
            <person name="Morgado L.N."/>
            <person name="Niskanen T."/>
            <person name="Noordeloos M.E."/>
            <person name="Ohm R.A."/>
            <person name="Ortiz-Santana B."/>
            <person name="Ovrebo C."/>
            <person name="Racz N."/>
            <person name="Riley R."/>
            <person name="Savchenko A."/>
            <person name="Shiryaev A."/>
            <person name="Soop K."/>
            <person name="Spirin V."/>
            <person name="Szebenyi C."/>
            <person name="Tomsovsky M."/>
            <person name="Tulloss R.E."/>
            <person name="Uehling J."/>
            <person name="Grigoriev I.V."/>
            <person name="Vagvolgyi C."/>
            <person name="Papp T."/>
            <person name="Martin F.M."/>
            <person name="Miettinen O."/>
            <person name="Hibbett D.S."/>
            <person name="Nagy L.G."/>
        </authorList>
    </citation>
    <scope>NUCLEOTIDE SEQUENCE [LARGE SCALE GENOMIC DNA]</scope>
    <source>
        <strain evidence="1 2">NL-1719</strain>
    </source>
</reference>
<evidence type="ECO:0000313" key="1">
    <source>
        <dbReference type="EMBL" id="TFK63256.1"/>
    </source>
</evidence>
<accession>A0ACD3ACF8</accession>
<evidence type="ECO:0000313" key="2">
    <source>
        <dbReference type="Proteomes" id="UP000308600"/>
    </source>
</evidence>